<evidence type="ECO:0000256" key="5">
    <source>
        <dbReference type="ARBA" id="ARBA00022519"/>
    </source>
</evidence>
<comment type="subcellular location">
    <subcellularLocation>
        <location evidence="1">Cell inner membrane</location>
        <topology evidence="1">Multi-pass membrane protein</topology>
    </subcellularLocation>
</comment>
<dbReference type="PANTHER" id="PTHR11562">
    <property type="entry name" value="CATION EFFLUX PROTEIN/ ZINC TRANSPORTER"/>
    <property type="match status" value="1"/>
</dbReference>
<evidence type="ECO:0000256" key="11">
    <source>
        <dbReference type="ARBA" id="ARBA00023136"/>
    </source>
</evidence>
<keyword evidence="5" id="KW-0997">Cell inner membrane</keyword>
<dbReference type="InterPro" id="IPR058533">
    <property type="entry name" value="Cation_efflux_TM"/>
</dbReference>
<evidence type="ECO:0000313" key="15">
    <source>
        <dbReference type="EMBL" id="STJ12501.1"/>
    </source>
</evidence>
<dbReference type="Pfam" id="PF01545">
    <property type="entry name" value="Cation_efflux"/>
    <property type="match status" value="1"/>
</dbReference>
<feature type="transmembrane region" description="Helical" evidence="13">
    <location>
        <begin position="89"/>
        <end position="110"/>
    </location>
</feature>
<feature type="domain" description="Cation efflux protein transmembrane" evidence="14">
    <location>
        <begin position="21"/>
        <end position="152"/>
    </location>
</feature>
<evidence type="ECO:0000313" key="16">
    <source>
        <dbReference type="Proteomes" id="UP000254495"/>
    </source>
</evidence>
<dbReference type="FunFam" id="1.20.1510.10:FF:000016">
    <property type="entry name" value="Zinc transporter ZitB"/>
    <property type="match status" value="1"/>
</dbReference>
<comment type="similarity">
    <text evidence="2">Belongs to the cation diffusion facilitator (CDF) transporter (TC 2.A.4) family. SLC30A subfamily.</text>
</comment>
<dbReference type="InterPro" id="IPR050681">
    <property type="entry name" value="CDF/SLC30A"/>
</dbReference>
<dbReference type="EMBL" id="UGCU01000001">
    <property type="protein sequence ID" value="STJ12501.1"/>
    <property type="molecule type" value="Genomic_DNA"/>
</dbReference>
<accession>A0A376VKN5</accession>
<evidence type="ECO:0000256" key="10">
    <source>
        <dbReference type="ARBA" id="ARBA00023065"/>
    </source>
</evidence>
<dbReference type="SUPFAM" id="SSF161111">
    <property type="entry name" value="Cation efflux protein transmembrane domain-like"/>
    <property type="match status" value="1"/>
</dbReference>
<keyword evidence="4" id="KW-1003">Cell membrane</keyword>
<evidence type="ECO:0000256" key="8">
    <source>
        <dbReference type="ARBA" id="ARBA00022906"/>
    </source>
</evidence>
<proteinExistence type="inferred from homology"/>
<keyword evidence="8" id="KW-0864">Zinc transport</keyword>
<gene>
    <name evidence="15" type="primary">zitB_1</name>
    <name evidence="15" type="ORF">NCTC9077_04251</name>
</gene>
<evidence type="ECO:0000256" key="7">
    <source>
        <dbReference type="ARBA" id="ARBA00022833"/>
    </source>
</evidence>
<keyword evidence="7" id="KW-0862">Zinc</keyword>
<dbReference type="PANTHER" id="PTHR11562:SF17">
    <property type="entry name" value="RE54080P-RELATED"/>
    <property type="match status" value="1"/>
</dbReference>
<feature type="transmembrane region" description="Helical" evidence="13">
    <location>
        <begin position="21"/>
        <end position="41"/>
    </location>
</feature>
<evidence type="ECO:0000256" key="1">
    <source>
        <dbReference type="ARBA" id="ARBA00004429"/>
    </source>
</evidence>
<evidence type="ECO:0000256" key="3">
    <source>
        <dbReference type="ARBA" id="ARBA00022448"/>
    </source>
</evidence>
<keyword evidence="3" id="KW-0813">Transport</keyword>
<dbReference type="NCBIfam" id="TIGR01297">
    <property type="entry name" value="CDF"/>
    <property type="match status" value="1"/>
</dbReference>
<reference evidence="15 16" key="1">
    <citation type="submission" date="2018-06" db="EMBL/GenBank/DDBJ databases">
        <authorList>
            <consortium name="Pathogen Informatics"/>
            <person name="Doyle S."/>
        </authorList>
    </citation>
    <scope>NUCLEOTIDE SEQUENCE [LARGE SCALE GENOMIC DNA]</scope>
    <source>
        <strain evidence="15 16">NCTC9077</strain>
    </source>
</reference>
<keyword evidence="11 13" id="KW-0472">Membrane</keyword>
<dbReference type="GO" id="GO:0005385">
    <property type="term" value="F:zinc ion transmembrane transporter activity"/>
    <property type="evidence" value="ECO:0007669"/>
    <property type="project" value="TreeGrafter"/>
</dbReference>
<evidence type="ECO:0000259" key="14">
    <source>
        <dbReference type="Pfam" id="PF01545"/>
    </source>
</evidence>
<sequence>MAHSHSHTSSHLPEDNNARRLLYAFGVTAGFMLVEVIGGFLSGSLALLADAGHMLTDTAALLFALLAVQFSRRPPTIRHTFGWLRLTTLAAFVNAIALVVITILIVWEAIERFRTPLPVEGGMMMAIAVAGLLANILSFWLLHHGSEEKTSTCEQRHCMCSGTCWVRLGLLLPR</sequence>
<evidence type="ECO:0000256" key="2">
    <source>
        <dbReference type="ARBA" id="ARBA00008873"/>
    </source>
</evidence>
<evidence type="ECO:0000256" key="13">
    <source>
        <dbReference type="SAM" id="Phobius"/>
    </source>
</evidence>
<keyword evidence="9 13" id="KW-1133">Transmembrane helix</keyword>
<dbReference type="GO" id="GO:0005886">
    <property type="term" value="C:plasma membrane"/>
    <property type="evidence" value="ECO:0007669"/>
    <property type="project" value="UniProtKB-SubCell"/>
</dbReference>
<dbReference type="InterPro" id="IPR002524">
    <property type="entry name" value="Cation_efflux"/>
</dbReference>
<protein>
    <recommendedName>
        <fullName evidence="12">Zinc transporter ZitB</fullName>
    </recommendedName>
</protein>
<dbReference type="InterPro" id="IPR027469">
    <property type="entry name" value="Cation_efflux_TMD_sf"/>
</dbReference>
<evidence type="ECO:0000256" key="9">
    <source>
        <dbReference type="ARBA" id="ARBA00022989"/>
    </source>
</evidence>
<evidence type="ECO:0000256" key="12">
    <source>
        <dbReference type="ARBA" id="ARBA00068925"/>
    </source>
</evidence>
<evidence type="ECO:0000256" key="6">
    <source>
        <dbReference type="ARBA" id="ARBA00022692"/>
    </source>
</evidence>
<organism evidence="15 16">
    <name type="scientific">Escherichia coli</name>
    <dbReference type="NCBI Taxonomy" id="562"/>
    <lineage>
        <taxon>Bacteria</taxon>
        <taxon>Pseudomonadati</taxon>
        <taxon>Pseudomonadota</taxon>
        <taxon>Gammaproteobacteria</taxon>
        <taxon>Enterobacterales</taxon>
        <taxon>Enterobacteriaceae</taxon>
        <taxon>Escherichia</taxon>
    </lineage>
</organism>
<feature type="transmembrane region" description="Helical" evidence="13">
    <location>
        <begin position="122"/>
        <end position="142"/>
    </location>
</feature>
<dbReference type="Proteomes" id="UP000254495">
    <property type="component" value="Unassembled WGS sequence"/>
</dbReference>
<keyword evidence="6 13" id="KW-0812">Transmembrane</keyword>
<feature type="transmembrane region" description="Helical" evidence="13">
    <location>
        <begin position="47"/>
        <end position="68"/>
    </location>
</feature>
<evidence type="ECO:0000256" key="4">
    <source>
        <dbReference type="ARBA" id="ARBA00022475"/>
    </source>
</evidence>
<keyword evidence="10" id="KW-0406">Ion transport</keyword>
<dbReference type="Gene3D" id="1.20.1510.10">
    <property type="entry name" value="Cation efflux protein transmembrane domain"/>
    <property type="match status" value="1"/>
</dbReference>
<name>A0A376VKN5_ECOLX</name>
<dbReference type="AlphaFoldDB" id="A0A376VKN5"/>